<evidence type="ECO:0000313" key="1">
    <source>
        <dbReference type="EMBL" id="KAK4345253.1"/>
    </source>
</evidence>
<reference evidence="1" key="1">
    <citation type="submission" date="2023-12" db="EMBL/GenBank/DDBJ databases">
        <title>Genome assembly of Anisodus tanguticus.</title>
        <authorList>
            <person name="Wang Y.-J."/>
        </authorList>
    </citation>
    <scope>NUCLEOTIDE SEQUENCE</scope>
    <source>
        <strain evidence="1">KB-2021</strain>
        <tissue evidence="1">Leaf</tissue>
    </source>
</reference>
<dbReference type="AlphaFoldDB" id="A0AAE1R574"/>
<accession>A0AAE1R574</accession>
<dbReference type="Proteomes" id="UP001291623">
    <property type="component" value="Unassembled WGS sequence"/>
</dbReference>
<proteinExistence type="predicted"/>
<gene>
    <name evidence="1" type="ORF">RND71_035429</name>
</gene>
<keyword evidence="2" id="KW-1185">Reference proteome</keyword>
<evidence type="ECO:0000313" key="2">
    <source>
        <dbReference type="Proteomes" id="UP001291623"/>
    </source>
</evidence>
<protein>
    <submittedName>
        <fullName evidence="1">Uncharacterized protein</fullName>
    </submittedName>
</protein>
<name>A0AAE1R574_9SOLA</name>
<comment type="caution">
    <text evidence="1">The sequence shown here is derived from an EMBL/GenBank/DDBJ whole genome shotgun (WGS) entry which is preliminary data.</text>
</comment>
<sequence>MAHNVFRANGMNILEYFILLEMVKKSKYHTMTATSRETSFFFSYFDAVSQTGSNFNEFKDLADSYSLTNVNALMKDATIMDEQLPTQTSEALKKSIEAKDLQIVQFNSKLETYNLDSQVTIQHNRQRIILNLPSNLNIFISAVPSIGIAKAQLASTPRFCNVSID</sequence>
<dbReference type="EMBL" id="JAVYJV010000019">
    <property type="protein sequence ID" value="KAK4345253.1"/>
    <property type="molecule type" value="Genomic_DNA"/>
</dbReference>
<organism evidence="1 2">
    <name type="scientific">Anisodus tanguticus</name>
    <dbReference type="NCBI Taxonomy" id="243964"/>
    <lineage>
        <taxon>Eukaryota</taxon>
        <taxon>Viridiplantae</taxon>
        <taxon>Streptophyta</taxon>
        <taxon>Embryophyta</taxon>
        <taxon>Tracheophyta</taxon>
        <taxon>Spermatophyta</taxon>
        <taxon>Magnoliopsida</taxon>
        <taxon>eudicotyledons</taxon>
        <taxon>Gunneridae</taxon>
        <taxon>Pentapetalae</taxon>
        <taxon>asterids</taxon>
        <taxon>lamiids</taxon>
        <taxon>Solanales</taxon>
        <taxon>Solanaceae</taxon>
        <taxon>Solanoideae</taxon>
        <taxon>Hyoscyameae</taxon>
        <taxon>Anisodus</taxon>
    </lineage>
</organism>